<protein>
    <recommendedName>
        <fullName evidence="3">WXG100 family type VII secretion target</fullName>
    </recommendedName>
</protein>
<dbReference type="Proteomes" id="UP001474181">
    <property type="component" value="Unassembled WGS sequence"/>
</dbReference>
<organism evidence="1 2">
    <name type="scientific">Streptomyces hyaluromycini</name>
    <dbReference type="NCBI Taxonomy" id="1377993"/>
    <lineage>
        <taxon>Bacteria</taxon>
        <taxon>Bacillati</taxon>
        <taxon>Actinomycetota</taxon>
        <taxon>Actinomycetes</taxon>
        <taxon>Kitasatosporales</taxon>
        <taxon>Streptomycetaceae</taxon>
        <taxon>Streptomyces</taxon>
    </lineage>
</organism>
<accession>A0ABV1X2R1</accession>
<evidence type="ECO:0000313" key="1">
    <source>
        <dbReference type="EMBL" id="MER7183285.1"/>
    </source>
</evidence>
<comment type="caution">
    <text evidence="1">The sequence shown here is derived from an EMBL/GenBank/DDBJ whole genome shotgun (WGS) entry which is preliminary data.</text>
</comment>
<sequence>MSTSGNLQESSTKTYSNAISLLEDARTQMTTIQGQVADAAATLHTNYQGADGQAYAQVMATWSAEVDRIKNTCMAMENQLRTSMTSSNNTQNNNENLVRLQQNLSAIGSPSDSVYSTLTT</sequence>
<keyword evidence="2" id="KW-1185">Reference proteome</keyword>
<name>A0ABV1X2R1_9ACTN</name>
<dbReference type="EMBL" id="JBEPEK010000235">
    <property type="protein sequence ID" value="MER7183285.1"/>
    <property type="molecule type" value="Genomic_DNA"/>
</dbReference>
<dbReference type="InterPro" id="IPR036689">
    <property type="entry name" value="ESAT-6-like_sf"/>
</dbReference>
<reference evidence="1 2" key="1">
    <citation type="submission" date="2024-06" db="EMBL/GenBank/DDBJ databases">
        <title>The Natural Products Discovery Center: Release of the First 8490 Sequenced Strains for Exploring Actinobacteria Biosynthetic Diversity.</title>
        <authorList>
            <person name="Kalkreuter E."/>
            <person name="Kautsar S.A."/>
            <person name="Yang D."/>
            <person name="Bader C.D."/>
            <person name="Teijaro C.N."/>
            <person name="Fluegel L."/>
            <person name="Davis C.M."/>
            <person name="Simpson J.R."/>
            <person name="Lauterbach L."/>
            <person name="Steele A.D."/>
            <person name="Gui C."/>
            <person name="Meng S."/>
            <person name="Li G."/>
            <person name="Viehrig K."/>
            <person name="Ye F."/>
            <person name="Su P."/>
            <person name="Kiefer A.F."/>
            <person name="Nichols A."/>
            <person name="Cepeda A.J."/>
            <person name="Yan W."/>
            <person name="Fan B."/>
            <person name="Jiang Y."/>
            <person name="Adhikari A."/>
            <person name="Zheng C.-J."/>
            <person name="Schuster L."/>
            <person name="Cowan T.M."/>
            <person name="Smanski M.J."/>
            <person name="Chevrette M.G."/>
            <person name="De Carvalho L.P.S."/>
            <person name="Shen B."/>
        </authorList>
    </citation>
    <scope>NUCLEOTIDE SEQUENCE [LARGE SCALE GENOMIC DNA]</scope>
    <source>
        <strain evidence="1 2">NPDC000234</strain>
    </source>
</reference>
<dbReference type="Gene3D" id="1.10.287.1060">
    <property type="entry name" value="ESAT-6-like"/>
    <property type="match status" value="1"/>
</dbReference>
<gene>
    <name evidence="1" type="ORF">ABT404_28085</name>
</gene>
<dbReference type="RefSeq" id="WP_089101317.1">
    <property type="nucleotide sequence ID" value="NZ_BCFL01000018.1"/>
</dbReference>
<proteinExistence type="predicted"/>
<evidence type="ECO:0008006" key="3">
    <source>
        <dbReference type="Google" id="ProtNLM"/>
    </source>
</evidence>
<dbReference type="SUPFAM" id="SSF140453">
    <property type="entry name" value="EsxAB dimer-like"/>
    <property type="match status" value="1"/>
</dbReference>
<evidence type="ECO:0000313" key="2">
    <source>
        <dbReference type="Proteomes" id="UP001474181"/>
    </source>
</evidence>